<dbReference type="Gene3D" id="3.60.15.10">
    <property type="entry name" value="Ribonuclease Z/Hydroxyacylglutathione hydrolase-like"/>
    <property type="match status" value="1"/>
</dbReference>
<dbReference type="InterPro" id="IPR036866">
    <property type="entry name" value="RibonucZ/Hydroxyglut_hydro"/>
</dbReference>
<dbReference type="PANTHER" id="PTHR30619">
    <property type="entry name" value="DNA INTERNALIZATION/COMPETENCE PROTEIN COMEC/REC2"/>
    <property type="match status" value="1"/>
</dbReference>
<accession>A0ABU5K4U7</accession>
<dbReference type="InterPro" id="IPR052159">
    <property type="entry name" value="Competence_DNA_uptake"/>
</dbReference>
<gene>
    <name evidence="2" type="ORF">U2I54_27860</name>
</gene>
<feature type="domain" description="Metallo-beta-lactamase" evidence="1">
    <location>
        <begin position="19"/>
        <end position="80"/>
    </location>
</feature>
<proteinExistence type="predicted"/>
<evidence type="ECO:0000313" key="3">
    <source>
        <dbReference type="Proteomes" id="UP001291930"/>
    </source>
</evidence>
<protein>
    <recommendedName>
        <fullName evidence="1">Metallo-beta-lactamase domain-containing protein</fullName>
    </recommendedName>
</protein>
<keyword evidence="3" id="KW-1185">Reference proteome</keyword>
<reference evidence="3" key="1">
    <citation type="submission" date="2023-11" db="EMBL/GenBank/DDBJ databases">
        <title>Genome Sequence of Bacillus pseudomycoides stain BUPM19.</title>
        <authorList>
            <person name="Farhat A."/>
        </authorList>
    </citation>
    <scope>NUCLEOTIDE SEQUENCE [LARGE SCALE GENOMIC DNA]</scope>
    <source>
        <strain evidence="3">BUPM19</strain>
    </source>
</reference>
<comment type="caution">
    <text evidence="2">The sequence shown here is derived from an EMBL/GenBank/DDBJ whole genome shotgun (WGS) entry which is preliminary data.</text>
</comment>
<evidence type="ECO:0000259" key="1">
    <source>
        <dbReference type="Pfam" id="PF00753"/>
    </source>
</evidence>
<evidence type="ECO:0000313" key="2">
    <source>
        <dbReference type="EMBL" id="MDZ5610704.1"/>
    </source>
</evidence>
<dbReference type="Pfam" id="PF00753">
    <property type="entry name" value="Lactamase_B"/>
    <property type="match status" value="1"/>
</dbReference>
<dbReference type="SUPFAM" id="SSF56281">
    <property type="entry name" value="Metallo-hydrolase/oxidoreductase"/>
    <property type="match status" value="1"/>
</dbReference>
<organism evidence="2 3">
    <name type="scientific">Bacillus bingmayongensis</name>
    <dbReference type="NCBI Taxonomy" id="1150157"/>
    <lineage>
        <taxon>Bacteria</taxon>
        <taxon>Bacillati</taxon>
        <taxon>Bacillota</taxon>
        <taxon>Bacilli</taxon>
        <taxon>Bacillales</taxon>
        <taxon>Bacillaceae</taxon>
        <taxon>Bacillus</taxon>
    </lineage>
</organism>
<dbReference type="Proteomes" id="UP001291930">
    <property type="component" value="Unassembled WGS sequence"/>
</dbReference>
<sequence length="386" mass="44410">MKNQSYMNRKQKSRFIAIDVGQGDSFYLEKNNTSILVDGGRSEIHFPKHFRKVVNSEHVDILVCTHNDADHAQGILGFLRSPLTCKEVWLPGSWTTRLTDLLLHPESFVYKLYENIASLETTDTVGDIPQIQNDDTTQDTEADYTLNNSFKCIYDAIEQATLKYDPMLWTDFFDGLIHFMRPLSKNKMKMFLDAITSAKRIRNIAIAAYYKGVKIRWFEFNENYCNGGNPGILEPINSREILSIPPYRPSVLEYIKLTKANKESLVFISPCTNNIPAVLFSTDSDFSFNQTIHWSDRMLITAPHHGSESNKNVYKKYHTEAGEFVDIKWVRSDGKYKKRPGNSYLSLDNNCYCTLCRNGKNIKVPIMFLEQLGKWEPKNSITCNCI</sequence>
<dbReference type="RefSeq" id="WP_374219870.1">
    <property type="nucleotide sequence ID" value="NZ_JAXOVW010000215.1"/>
</dbReference>
<dbReference type="EMBL" id="JAXOVW010000215">
    <property type="protein sequence ID" value="MDZ5610704.1"/>
    <property type="molecule type" value="Genomic_DNA"/>
</dbReference>
<dbReference type="PANTHER" id="PTHR30619:SF1">
    <property type="entry name" value="RECOMBINATION PROTEIN 2"/>
    <property type="match status" value="1"/>
</dbReference>
<name>A0ABU5K4U7_9BACI</name>
<dbReference type="InterPro" id="IPR001279">
    <property type="entry name" value="Metallo-B-lactamas"/>
</dbReference>